<dbReference type="AlphaFoldDB" id="A0A1T5A0R5"/>
<dbReference type="InterPro" id="IPR008928">
    <property type="entry name" value="6-hairpin_glycosidase_sf"/>
</dbReference>
<keyword evidence="3" id="KW-1185">Reference proteome</keyword>
<accession>A0A1T5A0R5</accession>
<protein>
    <submittedName>
        <fullName evidence="2">Glycosyltransferase involved in cell wall bisynthesis</fullName>
    </submittedName>
</protein>
<dbReference type="EMBL" id="FUYR01000001">
    <property type="protein sequence ID" value="SKB28253.1"/>
    <property type="molecule type" value="Genomic_DNA"/>
</dbReference>
<feature type="domain" description="Glycosyl transferase family 1" evidence="1">
    <location>
        <begin position="183"/>
        <end position="358"/>
    </location>
</feature>
<dbReference type="STRING" id="572036.SAMN05661099_0150"/>
<dbReference type="GO" id="GO:0016757">
    <property type="term" value="F:glycosyltransferase activity"/>
    <property type="evidence" value="ECO:0007669"/>
    <property type="project" value="InterPro"/>
</dbReference>
<gene>
    <name evidence="2" type="ORF">SAMN05661099_0150</name>
</gene>
<dbReference type="Pfam" id="PF00534">
    <property type="entry name" value="Glycos_transf_1"/>
    <property type="match status" value="1"/>
</dbReference>
<organism evidence="2 3">
    <name type="scientific">Daejeonella lutea</name>
    <dbReference type="NCBI Taxonomy" id="572036"/>
    <lineage>
        <taxon>Bacteria</taxon>
        <taxon>Pseudomonadati</taxon>
        <taxon>Bacteroidota</taxon>
        <taxon>Sphingobacteriia</taxon>
        <taxon>Sphingobacteriales</taxon>
        <taxon>Sphingobacteriaceae</taxon>
        <taxon>Daejeonella</taxon>
    </lineage>
</organism>
<dbReference type="OrthoDB" id="9765330at2"/>
<dbReference type="SUPFAM" id="SSF48208">
    <property type="entry name" value="Six-hairpin glycosidases"/>
    <property type="match status" value="2"/>
</dbReference>
<dbReference type="Gene3D" id="3.40.50.2000">
    <property type="entry name" value="Glycogen Phosphorylase B"/>
    <property type="match status" value="2"/>
</dbReference>
<dbReference type="Proteomes" id="UP000189981">
    <property type="component" value="Unassembled WGS sequence"/>
</dbReference>
<dbReference type="SUPFAM" id="SSF53756">
    <property type="entry name" value="UDP-Glycosyltransferase/glycogen phosphorylase"/>
    <property type="match status" value="1"/>
</dbReference>
<proteinExistence type="predicted"/>
<reference evidence="3" key="1">
    <citation type="submission" date="2017-02" db="EMBL/GenBank/DDBJ databases">
        <authorList>
            <person name="Varghese N."/>
            <person name="Submissions S."/>
        </authorList>
    </citation>
    <scope>NUCLEOTIDE SEQUENCE [LARGE SCALE GENOMIC DNA]</scope>
    <source>
        <strain evidence="3">DSM 22385</strain>
    </source>
</reference>
<evidence type="ECO:0000313" key="2">
    <source>
        <dbReference type="EMBL" id="SKB28253.1"/>
    </source>
</evidence>
<evidence type="ECO:0000313" key="3">
    <source>
        <dbReference type="Proteomes" id="UP000189981"/>
    </source>
</evidence>
<dbReference type="PANTHER" id="PTHR12526:SF572">
    <property type="entry name" value="BLL5144 PROTEIN"/>
    <property type="match status" value="1"/>
</dbReference>
<dbReference type="RefSeq" id="WP_079700658.1">
    <property type="nucleotide sequence ID" value="NZ_FUYR01000001.1"/>
</dbReference>
<dbReference type="InterPro" id="IPR001296">
    <property type="entry name" value="Glyco_trans_1"/>
</dbReference>
<dbReference type="CDD" id="cd03822">
    <property type="entry name" value="GT4_mannosyltransferase-like"/>
    <property type="match status" value="1"/>
</dbReference>
<dbReference type="GO" id="GO:0005975">
    <property type="term" value="P:carbohydrate metabolic process"/>
    <property type="evidence" value="ECO:0007669"/>
    <property type="project" value="InterPro"/>
</dbReference>
<dbReference type="PANTHER" id="PTHR12526">
    <property type="entry name" value="GLYCOSYLTRANSFERASE"/>
    <property type="match status" value="1"/>
</dbReference>
<name>A0A1T5A0R5_9SPHI</name>
<evidence type="ECO:0000259" key="1">
    <source>
        <dbReference type="Pfam" id="PF00534"/>
    </source>
</evidence>
<keyword evidence="2" id="KW-0808">Transferase</keyword>
<sequence>MKIAYLSSYTPRECGIATFNYNLIRAINADNKDGSLNGFVVAMNDSDDLEEYAYPAEVKFTIRQEHQKDYIKAAEFINNSDVDACVIEHEFGIYGGESGVYLLPLISRLNKPLITVLHTVLREPSFMQQIIIREIAKQSSKIVVMSHKAVDFLRNIYYISEDKIQRIEHGVPDLEPVENNPVKKLPSFKNKKVLFTFGLISRNKGLETVIKALPAIVEKHPDVMYVVLGNTHPGVRKNSGEEYRDSLKKLAKSLNVEEHLTFINQFVSEEELHHYLTACDIYVTPYLNEAQITSGTLSYAVGAGAAVLSTPYWHAQELLQNGRGRLFDFKDFENLSESVNDLLDHPEKLAKLKETAYNYGLNLRWPAIGREYTALLKDSSALTVLKTKSRHIIDSEIIPEFNLTHVKRLTDDTGIVQHAKYGIPNLKEGYCLDDNARALIMALMAYEQNKSKEALDLLPIYLSYIQYMQMDDGNFRNFLSFRREYLDEVGSEDSFGRTIWALGYLINSAPNNSYREFAEELFQRSIPHFKDLQHLRGLANTIIGLSYYLQAHPYDEGLILQLKELTQPLVDVYENNKADNWHWFEDKLSYDNAILPLALLHSSQITGNERVMEIAYESIEFLDSLTLSKGYLSPVGSDGWYYRNGSMAIFDQQAIESMAMVLMYFKAYDVSGEKQFLSKMYLCYQWFLGENTLRLPLYDHETKGCCDGLQPGGLNRNQGAESTLAYFISHLLVLKGLELESFQGDDQKLKIITKGADSEAA</sequence>